<evidence type="ECO:0000256" key="10">
    <source>
        <dbReference type="ARBA" id="ARBA00023304"/>
    </source>
</evidence>
<dbReference type="InterPro" id="IPR004404">
    <property type="entry name" value="DihydroxyA_deHydtase"/>
</dbReference>
<keyword evidence="9 15" id="KW-0456">Lyase</keyword>
<dbReference type="Pfam" id="PF24877">
    <property type="entry name" value="ILV_EDD_C"/>
    <property type="match status" value="1"/>
</dbReference>
<dbReference type="InterPro" id="IPR056740">
    <property type="entry name" value="ILV_EDD_C"/>
</dbReference>
<dbReference type="PROSITE" id="PS00887">
    <property type="entry name" value="ILVD_EDD_2"/>
    <property type="match status" value="1"/>
</dbReference>
<comment type="caution">
    <text evidence="18">The sequence shown here is derived from an EMBL/GenBank/DDBJ whole genome shotgun (WGS) entry which is preliminary data.</text>
</comment>
<evidence type="ECO:0000256" key="14">
    <source>
        <dbReference type="ARBA" id="ARBA00029490"/>
    </source>
</evidence>
<feature type="active site" description="Proton acceptor" evidence="15">
    <location>
        <position position="481"/>
    </location>
</feature>
<keyword evidence="3 15" id="KW-0028">Amino-acid biosynthesis</keyword>
<feature type="modified residue" description="N6-carboxylysine" evidence="15">
    <location>
        <position position="133"/>
    </location>
</feature>
<evidence type="ECO:0000259" key="17">
    <source>
        <dbReference type="Pfam" id="PF24877"/>
    </source>
</evidence>
<dbReference type="GO" id="GO:0004160">
    <property type="term" value="F:dihydroxy-acid dehydratase activity"/>
    <property type="evidence" value="ECO:0007669"/>
    <property type="project" value="UniProtKB-UniRule"/>
</dbReference>
<dbReference type="GO" id="GO:0009099">
    <property type="term" value="P:L-valine biosynthetic process"/>
    <property type="evidence" value="ECO:0007669"/>
    <property type="project" value="UniProtKB-UniRule"/>
</dbReference>
<evidence type="ECO:0000256" key="8">
    <source>
        <dbReference type="ARBA" id="ARBA00023014"/>
    </source>
</evidence>
<dbReference type="EMBL" id="PVBQ01000001">
    <property type="protein sequence ID" value="PRD49320.1"/>
    <property type="molecule type" value="Genomic_DNA"/>
</dbReference>
<evidence type="ECO:0000256" key="13">
    <source>
        <dbReference type="ARBA" id="ARBA00029437"/>
    </source>
</evidence>
<dbReference type="SUPFAM" id="SSF52016">
    <property type="entry name" value="LeuD/IlvD-like"/>
    <property type="match status" value="1"/>
</dbReference>
<evidence type="ECO:0000313" key="19">
    <source>
        <dbReference type="Proteomes" id="UP000239711"/>
    </source>
</evidence>
<dbReference type="InterPro" id="IPR000581">
    <property type="entry name" value="ILV_EDD_N"/>
</dbReference>
<dbReference type="GO" id="GO:0009097">
    <property type="term" value="P:isoleucine biosynthetic process"/>
    <property type="evidence" value="ECO:0007669"/>
    <property type="project" value="UniProtKB-UniRule"/>
</dbReference>
<keyword evidence="7 15" id="KW-0408">Iron</keyword>
<dbReference type="EC" id="4.2.1.9" evidence="14 15"/>
<evidence type="ECO:0000256" key="12">
    <source>
        <dbReference type="ARBA" id="ARBA00029436"/>
    </source>
</evidence>
<dbReference type="GO" id="GO:0051537">
    <property type="term" value="F:2 iron, 2 sulfur cluster binding"/>
    <property type="evidence" value="ECO:0007669"/>
    <property type="project" value="UniProtKB-UniRule"/>
</dbReference>
<proteinExistence type="inferred from homology"/>
<dbReference type="NCBIfam" id="NF002068">
    <property type="entry name" value="PRK00911.1"/>
    <property type="match status" value="1"/>
</dbReference>
<dbReference type="GO" id="GO:0000287">
    <property type="term" value="F:magnesium ion binding"/>
    <property type="evidence" value="ECO:0007669"/>
    <property type="project" value="UniProtKB-UniRule"/>
</dbReference>
<evidence type="ECO:0000313" key="18">
    <source>
        <dbReference type="EMBL" id="PRD49320.1"/>
    </source>
</evidence>
<comment type="function">
    <text evidence="15">Functions in the biosynthesis of branched-chain amino acids. Catalyzes the dehydration of (2R,3R)-2,3-dihydroxy-3-methylpentanoate (2,3-dihydroxy-3-methylvalerate) into 2-oxo-3-methylpentanoate (2-oxo-3-methylvalerate) and of (2R)-2,3-dihydroxy-3-methylbutanoate (2,3-dihydroxyisovalerate) into 2-oxo-3-methylbutanoate (2-oxoisovalerate), the penultimate precursor to L-isoleucine and L-valine, respectively.</text>
</comment>
<evidence type="ECO:0000256" key="1">
    <source>
        <dbReference type="ARBA" id="ARBA00001946"/>
    </source>
</evidence>
<dbReference type="InterPro" id="IPR050165">
    <property type="entry name" value="DHAD_IlvD/Edd"/>
</dbReference>
<dbReference type="Proteomes" id="UP000239711">
    <property type="component" value="Unassembled WGS sequence"/>
</dbReference>
<keyword evidence="5 15" id="KW-0479">Metal-binding</keyword>
<feature type="binding site" evidence="15">
    <location>
        <position position="58"/>
    </location>
    <ligand>
        <name>[2Fe-2S] cluster</name>
        <dbReference type="ChEBI" id="CHEBI:190135"/>
    </ligand>
</feature>
<feature type="binding site" evidence="15">
    <location>
        <position position="90"/>
    </location>
    <ligand>
        <name>Mg(2+)</name>
        <dbReference type="ChEBI" id="CHEBI:18420"/>
    </ligand>
</feature>
<evidence type="ECO:0000256" key="4">
    <source>
        <dbReference type="ARBA" id="ARBA00022714"/>
    </source>
</evidence>
<protein>
    <recommendedName>
        <fullName evidence="14 15">Dihydroxy-acid dehydratase</fullName>
        <shortName evidence="15">DAD</shortName>
        <ecNumber evidence="14 15">4.2.1.9</ecNumber>
    </recommendedName>
</protein>
<comment type="pathway">
    <text evidence="12 15">Amino-acid biosynthesis; L-valine biosynthesis; L-valine from pyruvate: step 3/4.</text>
</comment>
<keyword evidence="19" id="KW-1185">Reference proteome</keyword>
<evidence type="ECO:0000256" key="11">
    <source>
        <dbReference type="ARBA" id="ARBA00029304"/>
    </source>
</evidence>
<dbReference type="PANTHER" id="PTHR21000:SF5">
    <property type="entry name" value="DIHYDROXY-ACID DEHYDRATASE, MITOCHONDRIAL"/>
    <property type="match status" value="1"/>
</dbReference>
<feature type="binding site" description="via carbamate group" evidence="15">
    <location>
        <position position="133"/>
    </location>
    <ligand>
        <name>Mg(2+)</name>
        <dbReference type="ChEBI" id="CHEBI:18420"/>
    </ligand>
</feature>
<feature type="binding site" evidence="15">
    <location>
        <position position="132"/>
    </location>
    <ligand>
        <name>Mg(2+)</name>
        <dbReference type="ChEBI" id="CHEBI:18420"/>
    </ligand>
</feature>
<evidence type="ECO:0000256" key="3">
    <source>
        <dbReference type="ARBA" id="ARBA00022605"/>
    </source>
</evidence>
<gene>
    <name evidence="15 18" type="primary">ilvD</name>
    <name evidence="18" type="ORF">C5745_01470</name>
</gene>
<dbReference type="SUPFAM" id="SSF143975">
    <property type="entry name" value="IlvD/EDD N-terminal domain-like"/>
    <property type="match status" value="1"/>
</dbReference>
<keyword evidence="4 15" id="KW-0001">2Fe-2S</keyword>
<feature type="domain" description="Dihydroxy-acid/6-phosphogluconate dehydratase N-terminal" evidence="16">
    <location>
        <begin position="43"/>
        <end position="360"/>
    </location>
</feature>
<dbReference type="UniPathway" id="UPA00047">
    <property type="reaction ID" value="UER00057"/>
</dbReference>
<dbReference type="RefSeq" id="WP_105715162.1">
    <property type="nucleotide sequence ID" value="NZ_PVBQ01000001.1"/>
</dbReference>
<dbReference type="HAMAP" id="MF_00012">
    <property type="entry name" value="IlvD"/>
    <property type="match status" value="1"/>
</dbReference>
<keyword evidence="8 15" id="KW-0411">Iron-sulfur</keyword>
<feature type="domain" description="Dihydroxy-acid/6-phosphogluconate dehydratase C-terminal" evidence="17">
    <location>
        <begin position="374"/>
        <end position="562"/>
    </location>
</feature>
<accession>A0A2S9J978</accession>
<dbReference type="PANTHER" id="PTHR21000">
    <property type="entry name" value="DIHYDROXY-ACID DEHYDRATASE DAD"/>
    <property type="match status" value="1"/>
</dbReference>
<comment type="cofactor">
    <cofactor evidence="15">
        <name>[2Fe-2S] cluster</name>
        <dbReference type="ChEBI" id="CHEBI:190135"/>
    </cofactor>
    <text evidence="15">Binds 1 [2Fe-2S] cluster per subunit. This cluster acts as a Lewis acid cofactor.</text>
</comment>
<dbReference type="UniPathway" id="UPA00049">
    <property type="reaction ID" value="UER00061"/>
</dbReference>
<evidence type="ECO:0000256" key="6">
    <source>
        <dbReference type="ARBA" id="ARBA00022842"/>
    </source>
</evidence>
<comment type="catalytic activity">
    <reaction evidence="11">
        <text>(2R)-2,3-dihydroxy-3-methylbutanoate = 3-methyl-2-oxobutanoate + H2O</text>
        <dbReference type="Rhea" id="RHEA:24809"/>
        <dbReference type="ChEBI" id="CHEBI:11851"/>
        <dbReference type="ChEBI" id="CHEBI:15377"/>
        <dbReference type="ChEBI" id="CHEBI:49072"/>
        <dbReference type="EC" id="4.2.1.9"/>
    </reaction>
    <physiologicalReaction direction="left-to-right" evidence="11">
        <dbReference type="Rhea" id="RHEA:24810"/>
    </physiologicalReaction>
</comment>
<dbReference type="PROSITE" id="PS00886">
    <property type="entry name" value="ILVD_EDD_1"/>
    <property type="match status" value="1"/>
</dbReference>
<dbReference type="AlphaFoldDB" id="A0A2S9J978"/>
<reference evidence="18 19" key="1">
    <citation type="submission" date="2018-02" db="EMBL/GenBank/DDBJ databases">
        <title>The draft genome of Sphingobacterium sp. 5JN-11.</title>
        <authorList>
            <person name="Liu L."/>
            <person name="Li L."/>
            <person name="Liang L."/>
            <person name="Zhang X."/>
            <person name="Wang T."/>
        </authorList>
    </citation>
    <scope>NUCLEOTIDE SEQUENCE [LARGE SCALE GENOMIC DNA]</scope>
    <source>
        <strain evidence="18 19">5JN-11</strain>
    </source>
</reference>
<dbReference type="Pfam" id="PF00920">
    <property type="entry name" value="ILVD_EDD_N"/>
    <property type="match status" value="1"/>
</dbReference>
<comment type="subunit">
    <text evidence="15">Homodimer.</text>
</comment>
<dbReference type="Gene3D" id="3.50.30.80">
    <property type="entry name" value="IlvD/EDD C-terminal domain-like"/>
    <property type="match status" value="1"/>
</dbReference>
<evidence type="ECO:0000256" key="5">
    <source>
        <dbReference type="ARBA" id="ARBA00022723"/>
    </source>
</evidence>
<evidence type="ECO:0000256" key="7">
    <source>
        <dbReference type="ARBA" id="ARBA00023004"/>
    </source>
</evidence>
<dbReference type="InterPro" id="IPR042096">
    <property type="entry name" value="Dihydro-acid_dehy_C"/>
</dbReference>
<evidence type="ECO:0000256" key="2">
    <source>
        <dbReference type="ARBA" id="ARBA00006486"/>
    </source>
</evidence>
<evidence type="ECO:0000256" key="9">
    <source>
        <dbReference type="ARBA" id="ARBA00023239"/>
    </source>
</evidence>
<evidence type="ECO:0000259" key="16">
    <source>
        <dbReference type="Pfam" id="PF00920"/>
    </source>
</evidence>
<name>A0A2S9J978_9SPHI</name>
<dbReference type="FunFam" id="3.50.30.80:FF:000001">
    <property type="entry name" value="Dihydroxy-acid dehydratase"/>
    <property type="match status" value="1"/>
</dbReference>
<organism evidence="18 19">
    <name type="scientific">Sphingobacterium haloxyli</name>
    <dbReference type="NCBI Taxonomy" id="2100533"/>
    <lineage>
        <taxon>Bacteria</taxon>
        <taxon>Pseudomonadati</taxon>
        <taxon>Bacteroidota</taxon>
        <taxon>Sphingobacteriia</taxon>
        <taxon>Sphingobacteriales</taxon>
        <taxon>Sphingobacteriaceae</taxon>
        <taxon>Sphingobacterium</taxon>
    </lineage>
</organism>
<comment type="cofactor">
    <cofactor evidence="1 15">
        <name>Mg(2+)</name>
        <dbReference type="ChEBI" id="CHEBI:18420"/>
    </cofactor>
</comment>
<dbReference type="InterPro" id="IPR037237">
    <property type="entry name" value="IlvD/EDD_N"/>
</dbReference>
<comment type="catalytic activity">
    <reaction evidence="15">
        <text>(2R,3R)-2,3-dihydroxy-3-methylpentanoate = (S)-3-methyl-2-oxopentanoate + H2O</text>
        <dbReference type="Rhea" id="RHEA:27694"/>
        <dbReference type="ChEBI" id="CHEBI:15377"/>
        <dbReference type="ChEBI" id="CHEBI:35146"/>
        <dbReference type="ChEBI" id="CHEBI:49258"/>
        <dbReference type="EC" id="4.2.1.9"/>
    </reaction>
</comment>
<comment type="pathway">
    <text evidence="13 15">Amino-acid biosynthesis; L-isoleucine biosynthesis; L-isoleucine from 2-oxobutanoate: step 3/4.</text>
</comment>
<comment type="caution">
    <text evidence="15">Lacks conserved residue(s) required for the propagation of feature annotation.</text>
</comment>
<keyword evidence="6 15" id="KW-0460">Magnesium</keyword>
<comment type="similarity">
    <text evidence="2 15">Belongs to the IlvD/Edd family.</text>
</comment>
<dbReference type="OrthoDB" id="9807077at2"/>
<dbReference type="NCBIfam" id="TIGR00110">
    <property type="entry name" value="ilvD"/>
    <property type="match status" value="1"/>
</dbReference>
<keyword evidence="10 15" id="KW-0100">Branched-chain amino acid biosynthesis</keyword>
<dbReference type="InterPro" id="IPR020558">
    <property type="entry name" value="DiOHA_6PGluconate_deHydtase_CS"/>
</dbReference>
<evidence type="ECO:0000256" key="15">
    <source>
        <dbReference type="HAMAP-Rule" id="MF_00012"/>
    </source>
</evidence>
<sequence length="566" mass="60053">MKSSSDEKNVMNKYSRIFTQDETQPAAKAMLYGIGLTDADMDKAQVGIASMGYDGNTCNMHLNDLAQLVKQGVWGSDLVGLTFGTIGVSDGMSNGTEGMRYSLVSRDVIADSIETICGGQYYDGVVAIPGCDKNMPGAIMAMGRLNRPSIMVYGGTIAPGHYKGEELNIVSAFEALGKKIAGTISDEDYDGVIRHTCPGAGACGGMYTANTMASAIEALGMSLPYSSSNPAISEEKKNECLAVGKYMHTLLERDIKPTDIMTRKAFENAMRVIVVMGGSTNAVLHFIAIGKAVGVDITPDDFQRMSDETPVLADFKPSGKFLMQDLQQYGGTPAVMRYLLDEGLLHGECLTVTGKTVAENLAGVKSIMAYDQSIIQPLDNPIKKTGHLQILYGNLAEEGSVAKISGKEGEKFTGTARVFDGEQDLAKGVASGRVKPGDVIVIKNEGPKGAPGMPEMLKPTSLIIGAGLGKSVALITDGRFSGGTHGFVVGHITPEAYEGGLIGLVQDDDIIEIDAINNTINVNLSDDEIAARRANWKQPALKVNKGVLYKYAKTVANASQGCVTDL</sequence>
<feature type="binding site" evidence="15">
    <location>
        <position position="455"/>
    </location>
    <ligand>
        <name>Mg(2+)</name>
        <dbReference type="ChEBI" id="CHEBI:18420"/>
    </ligand>
</feature>